<dbReference type="GO" id="GO:0008675">
    <property type="term" value="F:2-dehydro-3-deoxy-phosphogluconate aldolase activity"/>
    <property type="evidence" value="ECO:0007669"/>
    <property type="project" value="UniProtKB-EC"/>
</dbReference>
<dbReference type="Pfam" id="PF01081">
    <property type="entry name" value="Aldolase"/>
    <property type="match status" value="1"/>
</dbReference>
<organism evidence="6 7">
    <name type="scientific">Eiseniibacteriota bacterium</name>
    <dbReference type="NCBI Taxonomy" id="2212470"/>
    <lineage>
        <taxon>Bacteria</taxon>
        <taxon>Candidatus Eiseniibacteriota</taxon>
    </lineage>
</organism>
<dbReference type="AlphaFoldDB" id="A0A538TWW1"/>
<dbReference type="Gene3D" id="3.20.20.70">
    <property type="entry name" value="Aldolase class I"/>
    <property type="match status" value="1"/>
</dbReference>
<keyword evidence="4 6" id="KW-0456">Lyase</keyword>
<accession>A0A538TWW1</accession>
<dbReference type="EC" id="4.1.3.16" evidence="6"/>
<dbReference type="EC" id="4.1.2.14" evidence="6"/>
<evidence type="ECO:0000256" key="3">
    <source>
        <dbReference type="ARBA" id="ARBA00011233"/>
    </source>
</evidence>
<dbReference type="InterPro" id="IPR000887">
    <property type="entry name" value="Aldlse_KDPG_KHG"/>
</dbReference>
<proteinExistence type="inferred from homology"/>
<keyword evidence="5" id="KW-0119">Carbohydrate metabolism</keyword>
<name>A0A538TWW1_UNCEI</name>
<dbReference type="PANTHER" id="PTHR30246">
    <property type="entry name" value="2-KETO-3-DEOXY-6-PHOSPHOGLUCONATE ALDOLASE"/>
    <property type="match status" value="1"/>
</dbReference>
<dbReference type="EMBL" id="VBOY01000016">
    <property type="protein sequence ID" value="TMQ68116.1"/>
    <property type="molecule type" value="Genomic_DNA"/>
</dbReference>
<protein>
    <submittedName>
        <fullName evidence="6">Bifunctional 4-hydroxy-2-oxoglutarate aldolase/2-dehydro-3-deoxy-phosphogluconate aldolase</fullName>
        <ecNumber evidence="6">4.1.2.14</ecNumber>
        <ecNumber evidence="6">4.1.3.16</ecNumber>
    </submittedName>
</protein>
<reference evidence="6 7" key="1">
    <citation type="journal article" date="2019" name="Nat. Microbiol.">
        <title>Mediterranean grassland soil C-N compound turnover is dependent on rainfall and depth, and is mediated by genomically divergent microorganisms.</title>
        <authorList>
            <person name="Diamond S."/>
            <person name="Andeer P.F."/>
            <person name="Li Z."/>
            <person name="Crits-Christoph A."/>
            <person name="Burstein D."/>
            <person name="Anantharaman K."/>
            <person name="Lane K.R."/>
            <person name="Thomas B.C."/>
            <person name="Pan C."/>
            <person name="Northen T.R."/>
            <person name="Banfield J.F."/>
        </authorList>
    </citation>
    <scope>NUCLEOTIDE SEQUENCE [LARGE SCALE GENOMIC DNA]</scope>
    <source>
        <strain evidence="6">WS_8</strain>
    </source>
</reference>
<dbReference type="NCBIfam" id="TIGR01182">
    <property type="entry name" value="eda"/>
    <property type="match status" value="1"/>
</dbReference>
<evidence type="ECO:0000256" key="1">
    <source>
        <dbReference type="ARBA" id="ARBA00004761"/>
    </source>
</evidence>
<dbReference type="GO" id="GO:0008700">
    <property type="term" value="F:(R,S)-4-hydroxy-2-oxoglutarate aldolase activity"/>
    <property type="evidence" value="ECO:0007669"/>
    <property type="project" value="UniProtKB-EC"/>
</dbReference>
<evidence type="ECO:0000313" key="6">
    <source>
        <dbReference type="EMBL" id="TMQ68116.1"/>
    </source>
</evidence>
<dbReference type="PANTHER" id="PTHR30246:SF1">
    <property type="entry name" value="2-DEHYDRO-3-DEOXY-6-PHOSPHOGALACTONATE ALDOLASE-RELATED"/>
    <property type="match status" value="1"/>
</dbReference>
<evidence type="ECO:0000256" key="5">
    <source>
        <dbReference type="ARBA" id="ARBA00023277"/>
    </source>
</evidence>
<comment type="caution">
    <text evidence="6">The sequence shown here is derived from an EMBL/GenBank/DDBJ whole genome shotgun (WGS) entry which is preliminary data.</text>
</comment>
<evidence type="ECO:0000256" key="4">
    <source>
        <dbReference type="ARBA" id="ARBA00023239"/>
    </source>
</evidence>
<dbReference type="SUPFAM" id="SSF51569">
    <property type="entry name" value="Aldolase"/>
    <property type="match status" value="1"/>
</dbReference>
<comment type="subunit">
    <text evidence="3">Homotrimer.</text>
</comment>
<evidence type="ECO:0000313" key="7">
    <source>
        <dbReference type="Proteomes" id="UP000316609"/>
    </source>
</evidence>
<evidence type="ECO:0000256" key="2">
    <source>
        <dbReference type="ARBA" id="ARBA00006906"/>
    </source>
</evidence>
<gene>
    <name evidence="6" type="primary">eda</name>
    <name evidence="6" type="ORF">E6K78_02395</name>
</gene>
<dbReference type="CDD" id="cd00452">
    <property type="entry name" value="KDPG_aldolase"/>
    <property type="match status" value="1"/>
</dbReference>
<comment type="pathway">
    <text evidence="1">Carbohydrate acid metabolism.</text>
</comment>
<sequence length="225" mass="22958">MVDPMALRELRERRMLAVIRASSTAAAVAAARAVAEGGISLLEITFTVPHAPRAIAELANRADVVVGAGTVLTAAEARDALAAGARFLVAPNLSLEVARIALAADAMFCPGAYTTSEIIAARAAGAHVVKVYPVGVAGGPAYIRVIRDPLPDLPVRAAGGTTLENFVPCLEAGSLAVGLGASLADPALAESGAFDEITRRARAFVKRLDAARAAGQVSRSLGARV</sequence>
<comment type="similarity">
    <text evidence="2">Belongs to the KHG/KDPG aldolase family.</text>
</comment>
<dbReference type="Proteomes" id="UP000316609">
    <property type="component" value="Unassembled WGS sequence"/>
</dbReference>
<dbReference type="InterPro" id="IPR013785">
    <property type="entry name" value="Aldolase_TIM"/>
</dbReference>